<evidence type="ECO:0000256" key="6">
    <source>
        <dbReference type="RuleBase" id="RU003560"/>
    </source>
</evidence>
<evidence type="ECO:0000256" key="5">
    <source>
        <dbReference type="ARBA" id="ARBA00022898"/>
    </source>
</evidence>
<name>A0A316UEY2_9BASI</name>
<evidence type="ECO:0000256" key="2">
    <source>
        <dbReference type="ARBA" id="ARBA00008954"/>
    </source>
</evidence>
<reference evidence="7 8" key="1">
    <citation type="journal article" date="2018" name="Mol. Biol. Evol.">
        <title>Broad Genomic Sampling Reveals a Smut Pathogenic Ancestry of the Fungal Clade Ustilaginomycotina.</title>
        <authorList>
            <person name="Kijpornyongpan T."/>
            <person name="Mondo S.J."/>
            <person name="Barry K."/>
            <person name="Sandor L."/>
            <person name="Lee J."/>
            <person name="Lipzen A."/>
            <person name="Pangilinan J."/>
            <person name="LaButti K."/>
            <person name="Hainaut M."/>
            <person name="Henrissat B."/>
            <person name="Grigoriev I.V."/>
            <person name="Spatafora J.W."/>
            <person name="Aime M.C."/>
        </authorList>
    </citation>
    <scope>NUCLEOTIDE SEQUENCE [LARGE SCALE GENOMIC DNA]</scope>
    <source>
        <strain evidence="7 8">MCA 4718</strain>
    </source>
</reference>
<dbReference type="GO" id="GO:0030170">
    <property type="term" value="F:pyridoxal phosphate binding"/>
    <property type="evidence" value="ECO:0007669"/>
    <property type="project" value="InterPro"/>
</dbReference>
<comment type="cofactor">
    <cofactor evidence="1">
        <name>pyridoxal 5'-phosphate</name>
        <dbReference type="ChEBI" id="CHEBI:597326"/>
    </cofactor>
</comment>
<dbReference type="SUPFAM" id="SSF53383">
    <property type="entry name" value="PLP-dependent transferases"/>
    <property type="match status" value="1"/>
</dbReference>
<dbReference type="OrthoDB" id="10260828at2759"/>
<evidence type="ECO:0000256" key="3">
    <source>
        <dbReference type="ARBA" id="ARBA00022576"/>
    </source>
</evidence>
<dbReference type="InterPro" id="IPR050103">
    <property type="entry name" value="Class-III_PLP-dep_AT"/>
</dbReference>
<gene>
    <name evidence="7" type="ORF">BCV69DRAFT_279714</name>
</gene>
<dbReference type="InterPro" id="IPR049704">
    <property type="entry name" value="Aminotrans_3_PPA_site"/>
</dbReference>
<evidence type="ECO:0000313" key="7">
    <source>
        <dbReference type="EMBL" id="PWN23799.1"/>
    </source>
</evidence>
<dbReference type="GO" id="GO:0042802">
    <property type="term" value="F:identical protein binding"/>
    <property type="evidence" value="ECO:0007669"/>
    <property type="project" value="TreeGrafter"/>
</dbReference>
<dbReference type="GO" id="GO:0005759">
    <property type="term" value="C:mitochondrial matrix"/>
    <property type="evidence" value="ECO:0007669"/>
    <property type="project" value="TreeGrafter"/>
</dbReference>
<dbReference type="InterPro" id="IPR005814">
    <property type="entry name" value="Aminotrans_3"/>
</dbReference>
<dbReference type="RefSeq" id="XP_025350959.1">
    <property type="nucleotide sequence ID" value="XM_025491348.1"/>
</dbReference>
<evidence type="ECO:0000313" key="8">
    <source>
        <dbReference type="Proteomes" id="UP000245942"/>
    </source>
</evidence>
<dbReference type="Pfam" id="PF00202">
    <property type="entry name" value="Aminotran_3"/>
    <property type="match status" value="1"/>
</dbReference>
<evidence type="ECO:0000256" key="4">
    <source>
        <dbReference type="ARBA" id="ARBA00022679"/>
    </source>
</evidence>
<dbReference type="STRING" id="1684307.A0A316UEY2"/>
<dbReference type="FunFam" id="3.40.640.10:FF:000004">
    <property type="entry name" value="Acetylornithine aminotransferase"/>
    <property type="match status" value="1"/>
</dbReference>
<dbReference type="PANTHER" id="PTHR11986:SF79">
    <property type="entry name" value="ACETYLORNITHINE AMINOTRANSFERASE, MITOCHONDRIAL"/>
    <property type="match status" value="1"/>
</dbReference>
<organism evidence="7 8">
    <name type="scientific">Pseudomicrostroma glucosiphilum</name>
    <dbReference type="NCBI Taxonomy" id="1684307"/>
    <lineage>
        <taxon>Eukaryota</taxon>
        <taxon>Fungi</taxon>
        <taxon>Dikarya</taxon>
        <taxon>Basidiomycota</taxon>
        <taxon>Ustilaginomycotina</taxon>
        <taxon>Exobasidiomycetes</taxon>
        <taxon>Microstromatales</taxon>
        <taxon>Microstromatales incertae sedis</taxon>
        <taxon>Pseudomicrostroma</taxon>
    </lineage>
</organism>
<dbReference type="CDD" id="cd00610">
    <property type="entry name" value="OAT_like"/>
    <property type="match status" value="1"/>
</dbReference>
<dbReference type="Gene3D" id="3.40.640.10">
    <property type="entry name" value="Type I PLP-dependent aspartate aminotransferase-like (Major domain)"/>
    <property type="match status" value="1"/>
</dbReference>
<dbReference type="AlphaFoldDB" id="A0A316UEY2"/>
<keyword evidence="3 7" id="KW-0032">Aminotransferase</keyword>
<dbReference type="InterPro" id="IPR015422">
    <property type="entry name" value="PyrdxlP-dep_Trfase_small"/>
</dbReference>
<evidence type="ECO:0000256" key="1">
    <source>
        <dbReference type="ARBA" id="ARBA00001933"/>
    </source>
</evidence>
<keyword evidence="4 7" id="KW-0808">Transferase</keyword>
<dbReference type="PROSITE" id="PS00600">
    <property type="entry name" value="AA_TRANSFER_CLASS_3"/>
    <property type="match status" value="1"/>
</dbReference>
<keyword evidence="5 6" id="KW-0663">Pyridoxal phosphate</keyword>
<protein>
    <submittedName>
        <fullName evidence="7">Acetylornithine and succinylornithine aminotransferase</fullName>
    </submittedName>
</protein>
<dbReference type="InterPro" id="IPR015424">
    <property type="entry name" value="PyrdxlP-dep_Trfase"/>
</dbReference>
<sequence>MLAAATRTSASVASTSASASKSLAPLISRPRRYLATAASGPCSSYLSVTHPDSSASPDSEVGKTLARFDASTLATYARPTVLLTRGKGLDLWGKVDPAKNEGQGEWKYLDFSSGIAVNSLGHADSQIAQIAREQADRLVHSSNLYHNEWSGELADRMVKLTQEHGGLGMAKGAGAKDELKVFLANSGTEANEAALKFARKHAMISANKAPGEKAGLVSFTNAFHGRTMGALAMTPNPKYQAPFAPLIGDVHSGQYNSFDGLNDLVNEKTAGVIVEPVQGEGGIFPASLEWLQALRKRCNEVGALLIYDEIQCGLFRSGTLWCHSEFPVDAHPDLITMAKPLANGFPIGAVLMNKKVADAITVGDHGTTFGGGPLASRIAHHVLGRLSDPQLKESMTASSAHLFTRLETLRDHFPDLVVHTPEKPSPRGKGLLVGLSMREPSHAGKVVKLARERGLIVLSAGSDAVRIVPSLIVTKEQVDQAVDILESCMLVLQREA</sequence>
<comment type="similarity">
    <text evidence="2 6">Belongs to the class-III pyridoxal-phosphate-dependent aminotransferase family.</text>
</comment>
<accession>A0A316UEY2</accession>
<dbReference type="GeneID" id="37013082"/>
<dbReference type="Gene3D" id="3.90.1150.10">
    <property type="entry name" value="Aspartate Aminotransferase, domain 1"/>
    <property type="match status" value="1"/>
</dbReference>
<dbReference type="PANTHER" id="PTHR11986">
    <property type="entry name" value="AMINOTRANSFERASE CLASS III"/>
    <property type="match status" value="1"/>
</dbReference>
<dbReference type="EMBL" id="KZ819321">
    <property type="protein sequence ID" value="PWN23799.1"/>
    <property type="molecule type" value="Genomic_DNA"/>
</dbReference>
<keyword evidence="8" id="KW-1185">Reference proteome</keyword>
<dbReference type="Proteomes" id="UP000245942">
    <property type="component" value="Unassembled WGS sequence"/>
</dbReference>
<dbReference type="GO" id="GO:0008483">
    <property type="term" value="F:transaminase activity"/>
    <property type="evidence" value="ECO:0007669"/>
    <property type="project" value="UniProtKB-KW"/>
</dbReference>
<proteinExistence type="inferred from homology"/>
<dbReference type="InterPro" id="IPR015421">
    <property type="entry name" value="PyrdxlP-dep_Trfase_major"/>
</dbReference>